<dbReference type="STRING" id="694430.Natoc_2281"/>
<feature type="region of interest" description="Disordered" evidence="1">
    <location>
        <begin position="113"/>
        <end position="196"/>
    </location>
</feature>
<reference evidence="2 3" key="1">
    <citation type="submission" date="2012-11" db="EMBL/GenBank/DDBJ databases">
        <title>FINISHED of Natronococcus occultus SP4, DSM 3396.</title>
        <authorList>
            <consortium name="DOE Joint Genome Institute"/>
            <person name="Eisen J."/>
            <person name="Huntemann M."/>
            <person name="Wei C.-L."/>
            <person name="Han J."/>
            <person name="Detter J.C."/>
            <person name="Han C."/>
            <person name="Tapia R."/>
            <person name="Chen A."/>
            <person name="Kyrpides N."/>
            <person name="Mavromatis K."/>
            <person name="Markowitz V."/>
            <person name="Szeto E."/>
            <person name="Ivanova N."/>
            <person name="Mikhailova N."/>
            <person name="Ovchinnikova G."/>
            <person name="Pagani I."/>
            <person name="Pati A."/>
            <person name="Goodwin L."/>
            <person name="Nordberg H.P."/>
            <person name="Cantor M.N."/>
            <person name="Hua S.X."/>
            <person name="Woyke T."/>
            <person name="Eisen J."/>
            <person name="Klenk H.-P."/>
            <person name="Klenk H.-P."/>
        </authorList>
    </citation>
    <scope>NUCLEOTIDE SEQUENCE [LARGE SCALE GENOMIC DNA]</scope>
    <source>
        <strain evidence="2 3">SP4</strain>
    </source>
</reference>
<evidence type="ECO:0000313" key="3">
    <source>
        <dbReference type="Proteomes" id="UP000010878"/>
    </source>
</evidence>
<organism evidence="2 3">
    <name type="scientific">Natronococcus occultus SP4</name>
    <dbReference type="NCBI Taxonomy" id="694430"/>
    <lineage>
        <taxon>Archaea</taxon>
        <taxon>Methanobacteriati</taxon>
        <taxon>Methanobacteriota</taxon>
        <taxon>Stenosarchaea group</taxon>
        <taxon>Halobacteria</taxon>
        <taxon>Halobacteriales</taxon>
        <taxon>Natrialbaceae</taxon>
        <taxon>Natronococcus</taxon>
    </lineage>
</organism>
<gene>
    <name evidence="2" type="ORF">Natoc_2281</name>
</gene>
<protein>
    <submittedName>
        <fullName evidence="2">Uncharacterized protein</fullName>
    </submittedName>
</protein>
<dbReference type="EMBL" id="CP003929">
    <property type="protein sequence ID" value="AGB38059.1"/>
    <property type="molecule type" value="Genomic_DNA"/>
</dbReference>
<dbReference type="Proteomes" id="UP000010878">
    <property type="component" value="Chromosome"/>
</dbReference>
<feature type="compositionally biased region" description="Acidic residues" evidence="1">
    <location>
        <begin position="132"/>
        <end position="150"/>
    </location>
</feature>
<feature type="compositionally biased region" description="Basic and acidic residues" evidence="1">
    <location>
        <begin position="151"/>
        <end position="166"/>
    </location>
</feature>
<dbReference type="GeneID" id="14403965"/>
<name>L0K127_9EURY</name>
<evidence type="ECO:0000313" key="2">
    <source>
        <dbReference type="EMBL" id="AGB38059.1"/>
    </source>
</evidence>
<feature type="compositionally biased region" description="Polar residues" evidence="1">
    <location>
        <begin position="57"/>
        <end position="68"/>
    </location>
</feature>
<dbReference type="RefSeq" id="WP_015321502.1">
    <property type="nucleotide sequence ID" value="NC_019974.1"/>
</dbReference>
<evidence type="ECO:0000256" key="1">
    <source>
        <dbReference type="SAM" id="MobiDB-lite"/>
    </source>
</evidence>
<accession>L0K127</accession>
<dbReference type="KEGG" id="nou:Natoc_2281"/>
<dbReference type="AlphaFoldDB" id="L0K127"/>
<keyword evidence="3" id="KW-1185">Reference proteome</keyword>
<feature type="compositionally biased region" description="Basic and acidic residues" evidence="1">
    <location>
        <begin position="185"/>
        <end position="196"/>
    </location>
</feature>
<feature type="region of interest" description="Disordered" evidence="1">
    <location>
        <begin position="57"/>
        <end position="91"/>
    </location>
</feature>
<sequence length="305" mass="33325">MNHDTTITLIFIVGLITAGLAFAGGSDDDITFSDAVVVDYHTPDKVDDINKIHVHQESGTPSQVTCNFDSPPEEETKWSTLEESPTEDGVYTATITDGDCKSITVASTSKPDKVVIEADDGGLYEAERPETNNDDDDETDSETDDSDEDDSKNGDDIDETDFKNGDNDDGEEGDNEQLKPASAELKPDVQTRESPLGEHRVYGCGVYTDDVTWGDDTELLIDGALAPNAIVLVEGEHYREGDTASTTVTPGSEIHVYGDITKETIYEGTVVMDGYDEYVYENTRGYEYTDHPDELDCSLEGGDQR</sequence>
<proteinExistence type="predicted"/>
<dbReference type="HOGENOM" id="CLU_910950_0_0_2"/>